<dbReference type="Gene3D" id="3.40.1190.10">
    <property type="entry name" value="Mur-like, catalytic domain"/>
    <property type="match status" value="1"/>
</dbReference>
<evidence type="ECO:0000313" key="14">
    <source>
        <dbReference type="Proteomes" id="UP001157133"/>
    </source>
</evidence>
<dbReference type="InterPro" id="IPR005757">
    <property type="entry name" value="Mpl"/>
</dbReference>
<dbReference type="GO" id="GO:0016874">
    <property type="term" value="F:ligase activity"/>
    <property type="evidence" value="ECO:0007669"/>
    <property type="project" value="UniProtKB-KW"/>
</dbReference>
<evidence type="ECO:0000256" key="9">
    <source>
        <dbReference type="HAMAP-Rule" id="MF_02020"/>
    </source>
</evidence>
<accession>A0ABQ6H6E0</accession>
<dbReference type="SUPFAM" id="SSF53244">
    <property type="entry name" value="MurD-like peptide ligases, peptide-binding domain"/>
    <property type="match status" value="1"/>
</dbReference>
<evidence type="ECO:0000256" key="7">
    <source>
        <dbReference type="ARBA" id="ARBA00023306"/>
    </source>
</evidence>
<dbReference type="InterPro" id="IPR013221">
    <property type="entry name" value="Mur_ligase_cen"/>
</dbReference>
<dbReference type="PANTHER" id="PTHR43445">
    <property type="entry name" value="UDP-N-ACETYLMURAMATE--L-ALANINE LIGASE-RELATED"/>
    <property type="match status" value="1"/>
</dbReference>
<name>A0ABQ6H6E0_9GAMM</name>
<proteinExistence type="inferred from homology"/>
<comment type="cofactor">
    <cofactor evidence="9">
        <name>Mg(2+)</name>
        <dbReference type="ChEBI" id="CHEBI:18420"/>
    </cofactor>
</comment>
<keyword evidence="2 9" id="KW-0132">Cell division</keyword>
<evidence type="ECO:0000256" key="4">
    <source>
        <dbReference type="ARBA" id="ARBA00022840"/>
    </source>
</evidence>
<feature type="domain" description="Mur ligase C-terminal" evidence="11">
    <location>
        <begin position="316"/>
        <end position="438"/>
    </location>
</feature>
<organism evidence="13 14">
    <name type="scientific">Thalassotalea eurytherma</name>
    <dbReference type="NCBI Taxonomy" id="1144278"/>
    <lineage>
        <taxon>Bacteria</taxon>
        <taxon>Pseudomonadati</taxon>
        <taxon>Pseudomonadota</taxon>
        <taxon>Gammaproteobacteria</taxon>
        <taxon>Alteromonadales</taxon>
        <taxon>Colwelliaceae</taxon>
        <taxon>Thalassotalea</taxon>
    </lineage>
</organism>
<dbReference type="EMBL" id="BSSU01000012">
    <property type="protein sequence ID" value="GLX83029.1"/>
    <property type="molecule type" value="Genomic_DNA"/>
</dbReference>
<dbReference type="InterPro" id="IPR000713">
    <property type="entry name" value="Mur_ligase_N"/>
</dbReference>
<dbReference type="EC" id="6.3.2.45" evidence="9"/>
<dbReference type="Proteomes" id="UP001157133">
    <property type="component" value="Unassembled WGS sequence"/>
</dbReference>
<dbReference type="SUPFAM" id="SSF53623">
    <property type="entry name" value="MurD-like peptide ligases, catalytic domain"/>
    <property type="match status" value="1"/>
</dbReference>
<comment type="catalytic activity">
    <reaction evidence="9">
        <text>UDP-N-acetyl-alpha-D-muramate + L-alanyl-gamma-D-glutamyl-meso-2,6-diaminopimelate + ATP = UDP-N-acetyl-alpha-D-muramoyl-L-alanyl-gamma-D-glutamyl-meso-2,6-diaminopimelate + ADP + phosphate + H(+)</text>
        <dbReference type="Rhea" id="RHEA:29563"/>
        <dbReference type="ChEBI" id="CHEBI:15378"/>
        <dbReference type="ChEBI" id="CHEBI:30616"/>
        <dbReference type="ChEBI" id="CHEBI:43474"/>
        <dbReference type="ChEBI" id="CHEBI:61401"/>
        <dbReference type="ChEBI" id="CHEBI:70757"/>
        <dbReference type="ChEBI" id="CHEBI:83905"/>
        <dbReference type="ChEBI" id="CHEBI:456216"/>
        <dbReference type="EC" id="6.3.2.45"/>
    </reaction>
</comment>
<evidence type="ECO:0000256" key="1">
    <source>
        <dbReference type="ARBA" id="ARBA00022598"/>
    </source>
</evidence>
<sequence length="461" mass="51038">MHIHILGICGTFMGGIAAIAKEMGFRVSGCDANVYPPMSTQLESLGIELMQGYQVEHLADEPDLVIVGNAMARGNPLVEYVLDRNIPYTSGPQWLLENVLKDRWVLAVSGTHGKTTTSSMLAWILEYAKLTPGFLIGGVPQNFSSSARLGNSPFFVIEADEYDTAFFDKRSKFVHYRPRTLVINNMEFDHGDIFNDITDIQRQFHHLIRMVPSNGLVLSPANTQTIEETLKLGCWTPQEQMSLSDELVGWSVRKLKADGSEYEVYFKGTLQGVVNWQLIGDFNIENGLMAIAASRHAGVPTNVAIEALAEFVNTKRRLELKGEVNQVKVYDDFAHHPTAIAKTLDGLRKHVGQSRILAVLEPRSNTMKSGIHKETLPKSLALADQVFVFQGEQVKWSVSELIDACHQPCNVSNDINKLVDMVADEATSTDHILVMSNGGFGNFHQKLIDALSLRLTAQGKG</sequence>
<keyword evidence="14" id="KW-1185">Reference proteome</keyword>
<dbReference type="InterPro" id="IPR036615">
    <property type="entry name" value="Mur_ligase_C_dom_sf"/>
</dbReference>
<keyword evidence="3 9" id="KW-0547">Nucleotide-binding</keyword>
<dbReference type="Gene3D" id="3.90.190.20">
    <property type="entry name" value="Mur ligase, C-terminal domain"/>
    <property type="match status" value="1"/>
</dbReference>
<reference evidence="13 14" key="1">
    <citation type="submission" date="2023-03" db="EMBL/GenBank/DDBJ databases">
        <title>Draft genome sequence of Thalassotalea eurytherma JCM 18482T.</title>
        <authorList>
            <person name="Sawabe T."/>
        </authorList>
    </citation>
    <scope>NUCLEOTIDE SEQUENCE [LARGE SCALE GENOMIC DNA]</scope>
    <source>
        <strain evidence="13 14">JCM 18482</strain>
    </source>
</reference>
<dbReference type="HAMAP" id="MF_02020">
    <property type="entry name" value="Mpl"/>
    <property type="match status" value="1"/>
</dbReference>
<evidence type="ECO:0000256" key="8">
    <source>
        <dbReference type="ARBA" id="ARBA00023316"/>
    </source>
</evidence>
<dbReference type="Gene3D" id="3.40.50.720">
    <property type="entry name" value="NAD(P)-binding Rossmann-like Domain"/>
    <property type="match status" value="1"/>
</dbReference>
<protein>
    <recommendedName>
        <fullName evidence="9">UDP-N-acetylmuramate--L-alanyl-gamma-D-glutamyl-meso-2,6-diaminoheptandioate ligase</fullName>
        <ecNumber evidence="9">6.3.2.45</ecNumber>
    </recommendedName>
    <alternativeName>
        <fullName evidence="9">Murein peptide ligase</fullName>
    </alternativeName>
    <alternativeName>
        <fullName evidence="9">UDP-N-acetylmuramate:L-alanyl-gamma-D-glutamyl-meso-diaminopimelate ligase</fullName>
    </alternativeName>
</protein>
<keyword evidence="9" id="KW-0460">Magnesium</keyword>
<keyword evidence="5 9" id="KW-0133">Cell shape</keyword>
<evidence type="ECO:0000259" key="12">
    <source>
        <dbReference type="Pfam" id="PF08245"/>
    </source>
</evidence>
<feature type="domain" description="Mur ligase N-terminal catalytic" evidence="10">
    <location>
        <begin position="2"/>
        <end position="96"/>
    </location>
</feature>
<dbReference type="Pfam" id="PF02875">
    <property type="entry name" value="Mur_ligase_C"/>
    <property type="match status" value="1"/>
</dbReference>
<comment type="function">
    <text evidence="9">Reutilizes the intact tripeptide L-alanyl-gamma-D-glutamyl-meso-diaminopimelate by linking it to UDP-N-acetylmuramate.</text>
</comment>
<feature type="domain" description="Mur ligase central" evidence="12">
    <location>
        <begin position="108"/>
        <end position="293"/>
    </location>
</feature>
<evidence type="ECO:0000313" key="13">
    <source>
        <dbReference type="EMBL" id="GLX83029.1"/>
    </source>
</evidence>
<dbReference type="InterPro" id="IPR036565">
    <property type="entry name" value="Mur-like_cat_sf"/>
</dbReference>
<evidence type="ECO:0000259" key="11">
    <source>
        <dbReference type="Pfam" id="PF02875"/>
    </source>
</evidence>
<dbReference type="NCBIfam" id="TIGR01081">
    <property type="entry name" value="mpl"/>
    <property type="match status" value="1"/>
</dbReference>
<dbReference type="SUPFAM" id="SSF51984">
    <property type="entry name" value="MurCD N-terminal domain"/>
    <property type="match status" value="1"/>
</dbReference>
<comment type="pathway">
    <text evidence="9">Cell wall biogenesis; peptidoglycan recycling.</text>
</comment>
<keyword evidence="1 9" id="KW-0436">Ligase</keyword>
<evidence type="ECO:0000256" key="5">
    <source>
        <dbReference type="ARBA" id="ARBA00022960"/>
    </source>
</evidence>
<dbReference type="Pfam" id="PF08245">
    <property type="entry name" value="Mur_ligase_M"/>
    <property type="match status" value="1"/>
</dbReference>
<evidence type="ECO:0000256" key="3">
    <source>
        <dbReference type="ARBA" id="ARBA00022741"/>
    </source>
</evidence>
<keyword evidence="7 9" id="KW-0131">Cell cycle</keyword>
<keyword evidence="4 9" id="KW-0067">ATP-binding</keyword>
<dbReference type="Pfam" id="PF01225">
    <property type="entry name" value="Mur_ligase"/>
    <property type="match status" value="1"/>
</dbReference>
<comment type="similarity">
    <text evidence="9">Belongs to the MurCDEF family. Mpl subfamily.</text>
</comment>
<dbReference type="PANTHER" id="PTHR43445:SF5">
    <property type="entry name" value="UDP-N-ACETYLMURAMATE--L-ALANYL-GAMMA-D-GLUTAMYL-MESO-2,6-DIAMINOHEPTANDIOATE LIGASE"/>
    <property type="match status" value="1"/>
</dbReference>
<evidence type="ECO:0000259" key="10">
    <source>
        <dbReference type="Pfam" id="PF01225"/>
    </source>
</evidence>
<comment type="caution">
    <text evidence="13">The sequence shown here is derived from an EMBL/GenBank/DDBJ whole genome shotgun (WGS) entry which is preliminary data.</text>
</comment>
<dbReference type="RefSeq" id="WP_284208424.1">
    <property type="nucleotide sequence ID" value="NZ_BSSU01000012.1"/>
</dbReference>
<evidence type="ECO:0000256" key="6">
    <source>
        <dbReference type="ARBA" id="ARBA00022984"/>
    </source>
</evidence>
<dbReference type="InterPro" id="IPR004101">
    <property type="entry name" value="Mur_ligase_C"/>
</dbReference>
<gene>
    <name evidence="9 13" type="primary">mpl</name>
    <name evidence="13" type="ORF">theurythT_24810</name>
</gene>
<dbReference type="InterPro" id="IPR050061">
    <property type="entry name" value="MurCDEF_pg_biosynth"/>
</dbReference>
<keyword evidence="8 9" id="KW-0961">Cell wall biogenesis/degradation</keyword>
<feature type="binding site" evidence="9">
    <location>
        <begin position="110"/>
        <end position="116"/>
    </location>
    <ligand>
        <name>ATP</name>
        <dbReference type="ChEBI" id="CHEBI:30616"/>
    </ligand>
</feature>
<keyword evidence="6 9" id="KW-0573">Peptidoglycan synthesis</keyword>
<evidence type="ECO:0000256" key="2">
    <source>
        <dbReference type="ARBA" id="ARBA00022618"/>
    </source>
</evidence>